<protein>
    <recommendedName>
        <fullName evidence="3">phospholipase D</fullName>
        <ecNumber evidence="3">3.1.4.4</ecNumber>
    </recommendedName>
</protein>
<dbReference type="Gene3D" id="3.30.870.10">
    <property type="entry name" value="Endonuclease Chain A"/>
    <property type="match status" value="1"/>
</dbReference>
<dbReference type="Pfam" id="PF13091">
    <property type="entry name" value="PLDc_2"/>
    <property type="match status" value="1"/>
</dbReference>
<evidence type="ECO:0000259" key="8">
    <source>
        <dbReference type="Pfam" id="PF13091"/>
    </source>
</evidence>
<proteinExistence type="inferred from homology"/>
<dbReference type="EC" id="3.1.4.4" evidence="3"/>
<dbReference type="PANTHER" id="PTHR43856">
    <property type="entry name" value="CARDIOLIPIN HYDROLASE"/>
    <property type="match status" value="1"/>
</dbReference>
<organism evidence="9 10">
    <name type="scientific">Lysobacter hankyongensis</name>
    <dbReference type="NCBI Taxonomy" id="1176535"/>
    <lineage>
        <taxon>Bacteria</taxon>
        <taxon>Pseudomonadati</taxon>
        <taxon>Pseudomonadota</taxon>
        <taxon>Gammaproteobacteria</taxon>
        <taxon>Lysobacterales</taxon>
        <taxon>Lysobacteraceae</taxon>
        <taxon>Lysobacter</taxon>
    </lineage>
</organism>
<accession>A0ABP9AYN6</accession>
<feature type="domain" description="Phospholipase D-like" evidence="8">
    <location>
        <begin position="122"/>
        <end position="239"/>
    </location>
</feature>
<comment type="caution">
    <text evidence="9">The sequence shown here is derived from an EMBL/GenBank/DDBJ whole genome shotgun (WGS) entry which is preliminary data.</text>
</comment>
<name>A0ABP9AYN6_9GAMM</name>
<evidence type="ECO:0000256" key="3">
    <source>
        <dbReference type="ARBA" id="ARBA00012027"/>
    </source>
</evidence>
<comment type="similarity">
    <text evidence="2">Belongs to the phospholipase D family.</text>
</comment>
<dbReference type="PANTHER" id="PTHR43856:SF1">
    <property type="entry name" value="MITOCHONDRIAL CARDIOLIPIN HYDROLASE"/>
    <property type="match status" value="1"/>
</dbReference>
<dbReference type="EMBL" id="BAABJE010000002">
    <property type="protein sequence ID" value="GAA4786429.1"/>
    <property type="molecule type" value="Genomic_DNA"/>
</dbReference>
<evidence type="ECO:0000256" key="1">
    <source>
        <dbReference type="ARBA" id="ARBA00000798"/>
    </source>
</evidence>
<feature type="region of interest" description="Disordered" evidence="7">
    <location>
        <begin position="57"/>
        <end position="76"/>
    </location>
</feature>
<keyword evidence="4" id="KW-0378">Hydrolase</keyword>
<dbReference type="InterPro" id="IPR025202">
    <property type="entry name" value="PLD-like_dom"/>
</dbReference>
<reference evidence="10" key="1">
    <citation type="journal article" date="2019" name="Int. J. Syst. Evol. Microbiol.">
        <title>The Global Catalogue of Microorganisms (GCM) 10K type strain sequencing project: providing services to taxonomists for standard genome sequencing and annotation.</title>
        <authorList>
            <consortium name="The Broad Institute Genomics Platform"/>
            <consortium name="The Broad Institute Genome Sequencing Center for Infectious Disease"/>
            <person name="Wu L."/>
            <person name="Ma J."/>
        </authorList>
    </citation>
    <scope>NUCLEOTIDE SEQUENCE [LARGE SCALE GENOMIC DNA]</scope>
    <source>
        <strain evidence="10">JCM 18204</strain>
    </source>
</reference>
<gene>
    <name evidence="9" type="ORF">GCM10023307_09040</name>
</gene>
<evidence type="ECO:0000256" key="2">
    <source>
        <dbReference type="ARBA" id="ARBA00008664"/>
    </source>
</evidence>
<comment type="catalytic activity">
    <reaction evidence="1">
        <text>a 1,2-diacyl-sn-glycero-3-phosphocholine + H2O = a 1,2-diacyl-sn-glycero-3-phosphate + choline + H(+)</text>
        <dbReference type="Rhea" id="RHEA:14445"/>
        <dbReference type="ChEBI" id="CHEBI:15354"/>
        <dbReference type="ChEBI" id="CHEBI:15377"/>
        <dbReference type="ChEBI" id="CHEBI:15378"/>
        <dbReference type="ChEBI" id="CHEBI:57643"/>
        <dbReference type="ChEBI" id="CHEBI:58608"/>
        <dbReference type="EC" id="3.1.4.4"/>
    </reaction>
</comment>
<evidence type="ECO:0000256" key="7">
    <source>
        <dbReference type="SAM" id="MobiDB-lite"/>
    </source>
</evidence>
<keyword evidence="10" id="KW-1185">Reference proteome</keyword>
<keyword evidence="5" id="KW-0442">Lipid degradation</keyword>
<evidence type="ECO:0000256" key="4">
    <source>
        <dbReference type="ARBA" id="ARBA00022801"/>
    </source>
</evidence>
<dbReference type="RefSeq" id="WP_345302112.1">
    <property type="nucleotide sequence ID" value="NZ_BAABJE010000002.1"/>
</dbReference>
<dbReference type="InterPro" id="IPR051406">
    <property type="entry name" value="PLD_domain"/>
</dbReference>
<dbReference type="Proteomes" id="UP001499959">
    <property type="component" value="Unassembled WGS sequence"/>
</dbReference>
<sequence length="244" mass="27346">MSDRIDFSELDRLLRDSAADAVLDDAEKFELREIGSGLGRDRVRYLRNRAFALVRERWSEPQTAPPGGSPGPSPGPSLDLLRWLEQVVRTLDAGADPPPVEANAWFAPGEDCLRRLRELCLGAKRTIDVCVYTISDDRLCDALLDAHRRGVAVRILSDDHKVHDAGSDVLRLRDRGLDVRLDDTAFHMHHKFALFDGQRLASGSFNWTRSASEGNEENLVVTDDIRLVRAFAGHFEGLWEKFAG</sequence>
<evidence type="ECO:0000313" key="9">
    <source>
        <dbReference type="EMBL" id="GAA4786429.1"/>
    </source>
</evidence>
<evidence type="ECO:0000256" key="5">
    <source>
        <dbReference type="ARBA" id="ARBA00022963"/>
    </source>
</evidence>
<feature type="compositionally biased region" description="Pro residues" evidence="7">
    <location>
        <begin position="63"/>
        <end position="75"/>
    </location>
</feature>
<dbReference type="CDD" id="cd09171">
    <property type="entry name" value="PLDc_vPLD6_like"/>
    <property type="match status" value="1"/>
</dbReference>
<evidence type="ECO:0000256" key="6">
    <source>
        <dbReference type="ARBA" id="ARBA00023098"/>
    </source>
</evidence>
<evidence type="ECO:0000313" key="10">
    <source>
        <dbReference type="Proteomes" id="UP001499959"/>
    </source>
</evidence>
<dbReference type="SUPFAM" id="SSF56024">
    <property type="entry name" value="Phospholipase D/nuclease"/>
    <property type="match status" value="1"/>
</dbReference>
<keyword evidence="6" id="KW-0443">Lipid metabolism</keyword>